<dbReference type="RefSeq" id="WP_025317075.1">
    <property type="nucleotide sequence ID" value="NZ_CP002082.1"/>
</dbReference>
<accession>W0GQ97</accession>
<dbReference type="KEGG" id="smir:SMM_0260"/>
<dbReference type="OrthoDB" id="10009281at2"/>
<dbReference type="KEGG" id="smia:P344_01585"/>
<dbReference type="PATRIC" id="fig|838561.3.peg.302"/>
<dbReference type="Proteomes" id="UP000019260">
    <property type="component" value="Chromosome"/>
</dbReference>
<organism evidence="1 2">
    <name type="scientific">Spiroplasma mirum ATCC 29335</name>
    <dbReference type="NCBI Taxonomy" id="838561"/>
    <lineage>
        <taxon>Bacteria</taxon>
        <taxon>Bacillati</taxon>
        <taxon>Mycoplasmatota</taxon>
        <taxon>Mollicutes</taxon>
        <taxon>Entomoplasmatales</taxon>
        <taxon>Spiroplasmataceae</taxon>
        <taxon>Spiroplasma</taxon>
    </lineage>
</organism>
<proteinExistence type="predicted"/>
<dbReference type="STRING" id="838561.P344_01585"/>
<dbReference type="EMBL" id="CP006720">
    <property type="protein sequence ID" value="AHI57682.1"/>
    <property type="molecule type" value="Genomic_DNA"/>
</dbReference>
<reference evidence="1 2" key="1">
    <citation type="submission" date="2013-09" db="EMBL/GenBank/DDBJ databases">
        <title>Complete genome sequence of Spiroplasma mirum suckling mouse cataract agent.</title>
        <authorList>
            <person name="Landry C.A."/>
            <person name="Bastian F.O."/>
            <person name="Thune R.L."/>
        </authorList>
    </citation>
    <scope>NUCLEOTIDE SEQUENCE [LARGE SCALE GENOMIC DNA]</scope>
    <source>
        <strain evidence="1 2">SMCA</strain>
    </source>
</reference>
<dbReference type="HOGENOM" id="CLU_2847611_0_0_14"/>
<sequence length="65" mass="7899">MFDQRDNTFHVVKKIDYFTIFPEIINDIYYNPLANRIDVYYQTSFVSFPIKLDLDIEHDVKIDHN</sequence>
<evidence type="ECO:0000313" key="2">
    <source>
        <dbReference type="Proteomes" id="UP000019260"/>
    </source>
</evidence>
<protein>
    <submittedName>
        <fullName evidence="1">Uncharacterized protein</fullName>
    </submittedName>
</protein>
<gene>
    <name evidence="1" type="ORF">P344_01585</name>
</gene>
<evidence type="ECO:0000313" key="1">
    <source>
        <dbReference type="EMBL" id="AHI57682.1"/>
    </source>
</evidence>
<keyword evidence="2" id="KW-1185">Reference proteome</keyword>
<name>W0GQ97_9MOLU</name>
<dbReference type="AlphaFoldDB" id="W0GQ97"/>